<dbReference type="InParanoid" id="A0A1Y1UTF5"/>
<name>A0A1Y1UTF5_9TREE</name>
<dbReference type="Proteomes" id="UP000193218">
    <property type="component" value="Unassembled WGS sequence"/>
</dbReference>
<dbReference type="AlphaFoldDB" id="A0A1Y1UTF5"/>
<accession>A0A1Y1UTF5</accession>
<protein>
    <submittedName>
        <fullName evidence="1">Uncharacterized protein</fullName>
    </submittedName>
</protein>
<evidence type="ECO:0000313" key="1">
    <source>
        <dbReference type="EMBL" id="ORX41309.1"/>
    </source>
</evidence>
<dbReference type="GeneID" id="33559610"/>
<organism evidence="1 2">
    <name type="scientific">Kockovaella imperatae</name>
    <dbReference type="NCBI Taxonomy" id="4999"/>
    <lineage>
        <taxon>Eukaryota</taxon>
        <taxon>Fungi</taxon>
        <taxon>Dikarya</taxon>
        <taxon>Basidiomycota</taxon>
        <taxon>Agaricomycotina</taxon>
        <taxon>Tremellomycetes</taxon>
        <taxon>Tremellales</taxon>
        <taxon>Cuniculitremaceae</taxon>
        <taxon>Kockovaella</taxon>
    </lineage>
</organism>
<evidence type="ECO:0000313" key="2">
    <source>
        <dbReference type="Proteomes" id="UP000193218"/>
    </source>
</evidence>
<proteinExistence type="predicted"/>
<sequence length="54" mass="6230">MREREMNAVDWGHDMIAACTDDAATRIWRRDDVTALKLKNEPESMTQEWAGHVA</sequence>
<dbReference type="OrthoDB" id="2096344at2759"/>
<keyword evidence="2" id="KW-1185">Reference proteome</keyword>
<gene>
    <name evidence="1" type="ORF">BD324DRAFT_648180</name>
</gene>
<comment type="caution">
    <text evidence="1">The sequence shown here is derived from an EMBL/GenBank/DDBJ whole genome shotgun (WGS) entry which is preliminary data.</text>
</comment>
<dbReference type="RefSeq" id="XP_021874988.1">
    <property type="nucleotide sequence ID" value="XM_022017801.1"/>
</dbReference>
<reference evidence="1 2" key="1">
    <citation type="submission" date="2017-03" db="EMBL/GenBank/DDBJ databases">
        <title>Widespread Adenine N6-methylation of Active Genes in Fungi.</title>
        <authorList>
            <consortium name="DOE Joint Genome Institute"/>
            <person name="Mondo S.J."/>
            <person name="Dannebaum R.O."/>
            <person name="Kuo R.C."/>
            <person name="Louie K.B."/>
            <person name="Bewick A.J."/>
            <person name="Labutti K."/>
            <person name="Haridas S."/>
            <person name="Kuo A."/>
            <person name="Salamov A."/>
            <person name="Ahrendt S.R."/>
            <person name="Lau R."/>
            <person name="Bowen B.P."/>
            <person name="Lipzen A."/>
            <person name="Sullivan W."/>
            <person name="Andreopoulos W.B."/>
            <person name="Clum A."/>
            <person name="Lindquist E."/>
            <person name="Daum C."/>
            <person name="Northen T.R."/>
            <person name="Ramamoorthy G."/>
            <person name="Schmitz R.J."/>
            <person name="Gryganskyi A."/>
            <person name="Culley D."/>
            <person name="Magnuson J."/>
            <person name="James T.Y."/>
            <person name="O'Malley M.A."/>
            <person name="Stajich J.E."/>
            <person name="Spatafora J.W."/>
            <person name="Visel A."/>
            <person name="Grigoriev I.V."/>
        </authorList>
    </citation>
    <scope>NUCLEOTIDE SEQUENCE [LARGE SCALE GENOMIC DNA]</scope>
    <source>
        <strain evidence="1 2">NRRL Y-17943</strain>
    </source>
</reference>
<dbReference type="EMBL" id="NBSH01000001">
    <property type="protein sequence ID" value="ORX41309.1"/>
    <property type="molecule type" value="Genomic_DNA"/>
</dbReference>